<dbReference type="PROSITE" id="PS52012">
    <property type="entry name" value="CFEM"/>
    <property type="match status" value="1"/>
</dbReference>
<keyword evidence="14" id="KW-0408">Iron</keyword>
<feature type="transmembrane region" description="Helical" evidence="15">
    <location>
        <begin position="108"/>
        <end position="125"/>
    </location>
</feature>
<evidence type="ECO:0000256" key="7">
    <source>
        <dbReference type="ARBA" id="ARBA00022692"/>
    </source>
</evidence>
<dbReference type="GO" id="GO:0005576">
    <property type="term" value="C:extracellular region"/>
    <property type="evidence" value="ECO:0007669"/>
    <property type="project" value="UniProtKB-SubCell"/>
</dbReference>
<name>A0A9W4UKZ7_9PLEO</name>
<evidence type="ECO:0000256" key="6">
    <source>
        <dbReference type="ARBA" id="ARBA00022622"/>
    </source>
</evidence>
<organism evidence="18 19">
    <name type="scientific">Periconia digitata</name>
    <dbReference type="NCBI Taxonomy" id="1303443"/>
    <lineage>
        <taxon>Eukaryota</taxon>
        <taxon>Fungi</taxon>
        <taxon>Dikarya</taxon>
        <taxon>Ascomycota</taxon>
        <taxon>Pezizomycotina</taxon>
        <taxon>Dothideomycetes</taxon>
        <taxon>Pleosporomycetidae</taxon>
        <taxon>Pleosporales</taxon>
        <taxon>Massarineae</taxon>
        <taxon>Periconiaceae</taxon>
        <taxon>Periconia</taxon>
    </lineage>
</organism>
<feature type="transmembrane region" description="Helical" evidence="15">
    <location>
        <begin position="273"/>
        <end position="291"/>
    </location>
</feature>
<keyword evidence="6" id="KW-0336">GPI-anchor</keyword>
<dbReference type="Proteomes" id="UP001152607">
    <property type="component" value="Unassembled WGS sequence"/>
</dbReference>
<keyword evidence="14" id="KW-0479">Metal-binding</keyword>
<feature type="transmembrane region" description="Helical" evidence="15">
    <location>
        <begin position="145"/>
        <end position="165"/>
    </location>
</feature>
<evidence type="ECO:0000256" key="8">
    <source>
        <dbReference type="ARBA" id="ARBA00022729"/>
    </source>
</evidence>
<feature type="binding site" description="axial binding residue" evidence="14">
    <location>
        <position position="42"/>
    </location>
    <ligand>
        <name>heme</name>
        <dbReference type="ChEBI" id="CHEBI:30413"/>
    </ligand>
    <ligandPart>
        <name>Fe</name>
        <dbReference type="ChEBI" id="CHEBI:18248"/>
    </ligandPart>
</feature>
<keyword evidence="6" id="KW-0325">Glycoprotein</keyword>
<feature type="transmembrane region" description="Helical" evidence="15">
    <location>
        <begin position="303"/>
        <end position="322"/>
    </location>
</feature>
<feature type="disulfide bond" evidence="14">
    <location>
        <begin position="24"/>
        <end position="64"/>
    </location>
</feature>
<feature type="transmembrane region" description="Helical" evidence="15">
    <location>
        <begin position="221"/>
        <end position="242"/>
    </location>
</feature>
<feature type="chain" id="PRO_5040768131" description="CFEM domain-containing protein" evidence="16">
    <location>
        <begin position="17"/>
        <end position="355"/>
    </location>
</feature>
<comment type="subcellular location">
    <subcellularLocation>
        <location evidence="2">Membrane</location>
        <topology evidence="2">Lipid-anchor</topology>
        <topology evidence="2">GPI-anchor</topology>
    </subcellularLocation>
    <subcellularLocation>
        <location evidence="1">Membrane</location>
        <topology evidence="1">Multi-pass membrane protein</topology>
    </subcellularLocation>
    <subcellularLocation>
        <location evidence="3">Secreted</location>
    </subcellularLocation>
</comment>
<evidence type="ECO:0000313" key="19">
    <source>
        <dbReference type="Proteomes" id="UP001152607"/>
    </source>
</evidence>
<keyword evidence="14" id="KW-0349">Heme</keyword>
<feature type="disulfide bond" evidence="14">
    <location>
        <begin position="28"/>
        <end position="59"/>
    </location>
</feature>
<evidence type="ECO:0000256" key="4">
    <source>
        <dbReference type="ARBA" id="ARBA00010031"/>
    </source>
</evidence>
<reference evidence="18" key="1">
    <citation type="submission" date="2023-01" db="EMBL/GenBank/DDBJ databases">
        <authorList>
            <person name="Van Ghelder C."/>
            <person name="Rancurel C."/>
        </authorList>
    </citation>
    <scope>NUCLEOTIDE SEQUENCE</scope>
    <source>
        <strain evidence="18">CNCM I-4278</strain>
    </source>
</reference>
<protein>
    <recommendedName>
        <fullName evidence="17">CFEM domain-containing protein</fullName>
    </recommendedName>
</protein>
<feature type="signal peptide" evidence="16">
    <location>
        <begin position="1"/>
        <end position="16"/>
    </location>
</feature>
<dbReference type="PANTHER" id="PTHR33048">
    <property type="entry name" value="PTH11-LIKE INTEGRAL MEMBRANE PROTEIN (AFU_ORTHOLOGUE AFUA_5G11245)"/>
    <property type="match status" value="1"/>
</dbReference>
<feature type="domain" description="CFEM" evidence="17">
    <location>
        <begin position="1"/>
        <end position="114"/>
    </location>
</feature>
<comment type="similarity">
    <text evidence="4">Belongs to the RBT5 family.</text>
</comment>
<evidence type="ECO:0000256" key="10">
    <source>
        <dbReference type="ARBA" id="ARBA00023136"/>
    </source>
</evidence>
<dbReference type="EMBL" id="CAOQHR010000008">
    <property type="protein sequence ID" value="CAI6338558.1"/>
    <property type="molecule type" value="Genomic_DNA"/>
</dbReference>
<feature type="disulfide bond" evidence="14">
    <location>
        <begin position="38"/>
        <end position="45"/>
    </location>
</feature>
<proteinExistence type="inferred from homology"/>
<sequence>MLFILCLITISSTALAQSFQMPPCAQSCLTEVFTMGTCSPTDFECTCTNPRFQSDIELCDTSECSIIEALSMCAWSYWRNYLLIPLIAAKNISLTLCGAPVRDRGPQYLVMTHTLFFLSLGFTLLRFGYRFGVARIEFGYDDLCAFAAFLSIIPCEFLIALGAVNNGLGKDIWTLRPDQTTKMLKFFYVLAVLYSPHIAFIKMSLLFFYLRLFVDTIVQRILWASIIFTGLWGTVYSLVFVFQCRPVHYFWKQWDGSHQGTCLNFSAIIDSQAAINIALDFWILGIALWQLRGLQATWQKKTGIGFMFMVGFFITIVTMIRLKAVNDFAFTKNPTWDFYESSVWTELEMCVGVIW</sequence>
<evidence type="ECO:0000256" key="11">
    <source>
        <dbReference type="ARBA" id="ARBA00023157"/>
    </source>
</evidence>
<dbReference type="GO" id="GO:0046872">
    <property type="term" value="F:metal ion binding"/>
    <property type="evidence" value="ECO:0007669"/>
    <property type="project" value="UniProtKB-UniRule"/>
</dbReference>
<evidence type="ECO:0000256" key="15">
    <source>
        <dbReference type="SAM" id="Phobius"/>
    </source>
</evidence>
<keyword evidence="5" id="KW-0964">Secreted</keyword>
<keyword evidence="12" id="KW-0449">Lipoprotein</keyword>
<comment type="caution">
    <text evidence="14">Lacks conserved residue(s) required for the propagation of feature annotation.</text>
</comment>
<dbReference type="Pfam" id="PF05730">
    <property type="entry name" value="CFEM"/>
    <property type="match status" value="1"/>
</dbReference>
<keyword evidence="19" id="KW-1185">Reference proteome</keyword>
<evidence type="ECO:0000256" key="16">
    <source>
        <dbReference type="SAM" id="SignalP"/>
    </source>
</evidence>
<keyword evidence="11 14" id="KW-1015">Disulfide bond</keyword>
<evidence type="ECO:0000256" key="12">
    <source>
        <dbReference type="ARBA" id="ARBA00023288"/>
    </source>
</evidence>
<feature type="transmembrane region" description="Helical" evidence="15">
    <location>
        <begin position="186"/>
        <end position="209"/>
    </location>
</feature>
<keyword evidence="10 15" id="KW-0472">Membrane</keyword>
<accession>A0A9W4UKZ7</accession>
<dbReference type="PANTHER" id="PTHR33048:SF143">
    <property type="entry name" value="EXTRACELLULAR MEMBRANE PROTEIN CFEM DOMAIN-CONTAINING PROTEIN-RELATED"/>
    <property type="match status" value="1"/>
</dbReference>
<dbReference type="InterPro" id="IPR049326">
    <property type="entry name" value="Rhodopsin_dom_fungi"/>
</dbReference>
<evidence type="ECO:0000256" key="13">
    <source>
        <dbReference type="ARBA" id="ARBA00038359"/>
    </source>
</evidence>
<evidence type="ECO:0000256" key="3">
    <source>
        <dbReference type="ARBA" id="ARBA00004613"/>
    </source>
</evidence>
<keyword evidence="7 15" id="KW-0812">Transmembrane</keyword>
<dbReference type="InterPro" id="IPR008427">
    <property type="entry name" value="Extracellular_membr_CFEM_dom"/>
</dbReference>
<evidence type="ECO:0000256" key="1">
    <source>
        <dbReference type="ARBA" id="ARBA00004141"/>
    </source>
</evidence>
<evidence type="ECO:0000256" key="14">
    <source>
        <dbReference type="PROSITE-ProRule" id="PRU01356"/>
    </source>
</evidence>
<keyword evidence="8 16" id="KW-0732">Signal</keyword>
<evidence type="ECO:0000313" key="18">
    <source>
        <dbReference type="EMBL" id="CAI6338558.1"/>
    </source>
</evidence>
<keyword evidence="9 15" id="KW-1133">Transmembrane helix</keyword>
<comment type="similarity">
    <text evidence="13">Belongs to the SAT4 family.</text>
</comment>
<dbReference type="GO" id="GO:0098552">
    <property type="term" value="C:side of membrane"/>
    <property type="evidence" value="ECO:0007669"/>
    <property type="project" value="UniProtKB-KW"/>
</dbReference>
<gene>
    <name evidence="18" type="ORF">PDIGIT_LOCUS11688</name>
</gene>
<dbReference type="Pfam" id="PF20684">
    <property type="entry name" value="Fung_rhodopsin"/>
    <property type="match status" value="1"/>
</dbReference>
<comment type="caution">
    <text evidence="18">The sequence shown here is derived from an EMBL/GenBank/DDBJ whole genome shotgun (WGS) entry which is preliminary data.</text>
</comment>
<dbReference type="OrthoDB" id="2496787at2759"/>
<evidence type="ECO:0000256" key="2">
    <source>
        <dbReference type="ARBA" id="ARBA00004589"/>
    </source>
</evidence>
<evidence type="ECO:0000256" key="5">
    <source>
        <dbReference type="ARBA" id="ARBA00022525"/>
    </source>
</evidence>
<dbReference type="AlphaFoldDB" id="A0A9W4UKZ7"/>
<evidence type="ECO:0000256" key="9">
    <source>
        <dbReference type="ARBA" id="ARBA00022989"/>
    </source>
</evidence>
<dbReference type="InterPro" id="IPR052337">
    <property type="entry name" value="SAT4-like"/>
</dbReference>
<evidence type="ECO:0000259" key="17">
    <source>
        <dbReference type="PROSITE" id="PS52012"/>
    </source>
</evidence>